<reference evidence="2 3" key="1">
    <citation type="submission" date="2016-11" db="EMBL/GenBank/DDBJ databases">
        <authorList>
            <person name="Jaros S."/>
            <person name="Januszkiewicz K."/>
            <person name="Wedrychowicz H."/>
        </authorList>
    </citation>
    <scope>NUCLEOTIDE SEQUENCE [LARGE SCALE GENOMIC DNA]</scope>
    <source>
        <strain evidence="2 3">DSM 46144</strain>
    </source>
</reference>
<evidence type="ECO:0008006" key="4">
    <source>
        <dbReference type="Google" id="ProtNLM"/>
    </source>
</evidence>
<dbReference type="AlphaFoldDB" id="A0A1M7RGU3"/>
<evidence type="ECO:0000256" key="1">
    <source>
        <dbReference type="SAM" id="MobiDB-lite"/>
    </source>
</evidence>
<dbReference type="Proteomes" id="UP000184440">
    <property type="component" value="Unassembled WGS sequence"/>
</dbReference>
<accession>A0A1M7RGU3</accession>
<dbReference type="RefSeq" id="WP_143175526.1">
    <property type="nucleotide sequence ID" value="NZ_FRCS01000012.1"/>
</dbReference>
<protein>
    <recommendedName>
        <fullName evidence="4">Secreted protein</fullName>
    </recommendedName>
</protein>
<dbReference type="STRING" id="134849.SAMN05443668_11246"/>
<dbReference type="EMBL" id="FRCS01000012">
    <property type="protein sequence ID" value="SHN45436.1"/>
    <property type="molecule type" value="Genomic_DNA"/>
</dbReference>
<name>A0A1M7RGU3_9ACTN</name>
<feature type="region of interest" description="Disordered" evidence="1">
    <location>
        <begin position="45"/>
        <end position="87"/>
    </location>
</feature>
<sequence length="168" mass="18073">MPRAVRLTLLWLGTTALAVTVSWFGVRLVLYAAVPDRAKPLSVAELKSASPRATGPPPAAGTTRSPSPQPTVQTSNEASPKPQTWEDQDGLLNYLSTVSTDGGWAKIQWNSNKVIVIDAYPETGYTPEVKQLSPTRVQISFNGPGKSTAIAAWWDDGEPQLVVDNDDS</sequence>
<dbReference type="OrthoDB" id="262615at2"/>
<organism evidence="2 3">
    <name type="scientific">Cryptosporangium aurantiacum</name>
    <dbReference type="NCBI Taxonomy" id="134849"/>
    <lineage>
        <taxon>Bacteria</taxon>
        <taxon>Bacillati</taxon>
        <taxon>Actinomycetota</taxon>
        <taxon>Actinomycetes</taxon>
        <taxon>Cryptosporangiales</taxon>
        <taxon>Cryptosporangiaceae</taxon>
        <taxon>Cryptosporangium</taxon>
    </lineage>
</organism>
<evidence type="ECO:0000313" key="3">
    <source>
        <dbReference type="Proteomes" id="UP000184440"/>
    </source>
</evidence>
<gene>
    <name evidence="2" type="ORF">SAMN05443668_11246</name>
</gene>
<proteinExistence type="predicted"/>
<feature type="compositionally biased region" description="Polar residues" evidence="1">
    <location>
        <begin position="70"/>
        <end position="82"/>
    </location>
</feature>
<keyword evidence="3" id="KW-1185">Reference proteome</keyword>
<evidence type="ECO:0000313" key="2">
    <source>
        <dbReference type="EMBL" id="SHN45436.1"/>
    </source>
</evidence>